<dbReference type="AlphaFoldDB" id="A0AAD7EYG0"/>
<proteinExistence type="predicted"/>
<comment type="caution">
    <text evidence="1">The sequence shown here is derived from an EMBL/GenBank/DDBJ whole genome shotgun (WGS) entry which is preliminary data.</text>
</comment>
<sequence length="80" mass="8942">MDPISATTTVIALATFIKDLLDLAQSIRRSIEKVKANRKLVLALMDDIAYTLARLYELTDGREDDFLAPHLFHALGELKA</sequence>
<evidence type="ECO:0000313" key="2">
    <source>
        <dbReference type="Proteomes" id="UP001218218"/>
    </source>
</evidence>
<keyword evidence="2" id="KW-1185">Reference proteome</keyword>
<evidence type="ECO:0000313" key="1">
    <source>
        <dbReference type="EMBL" id="KAJ7354465.1"/>
    </source>
</evidence>
<dbReference type="Proteomes" id="UP001218218">
    <property type="component" value="Unassembled WGS sequence"/>
</dbReference>
<dbReference type="EMBL" id="JARIHO010000010">
    <property type="protein sequence ID" value="KAJ7354465.1"/>
    <property type="molecule type" value="Genomic_DNA"/>
</dbReference>
<reference evidence="1" key="1">
    <citation type="submission" date="2023-03" db="EMBL/GenBank/DDBJ databases">
        <title>Massive genome expansion in bonnet fungi (Mycena s.s.) driven by repeated elements and novel gene families across ecological guilds.</title>
        <authorList>
            <consortium name="Lawrence Berkeley National Laboratory"/>
            <person name="Harder C.B."/>
            <person name="Miyauchi S."/>
            <person name="Viragh M."/>
            <person name="Kuo A."/>
            <person name="Thoen E."/>
            <person name="Andreopoulos B."/>
            <person name="Lu D."/>
            <person name="Skrede I."/>
            <person name="Drula E."/>
            <person name="Henrissat B."/>
            <person name="Morin E."/>
            <person name="Kohler A."/>
            <person name="Barry K."/>
            <person name="LaButti K."/>
            <person name="Morin E."/>
            <person name="Salamov A."/>
            <person name="Lipzen A."/>
            <person name="Mereny Z."/>
            <person name="Hegedus B."/>
            <person name="Baldrian P."/>
            <person name="Stursova M."/>
            <person name="Weitz H."/>
            <person name="Taylor A."/>
            <person name="Grigoriev I.V."/>
            <person name="Nagy L.G."/>
            <person name="Martin F."/>
            <person name="Kauserud H."/>
        </authorList>
    </citation>
    <scope>NUCLEOTIDE SEQUENCE</scope>
    <source>
        <strain evidence="1">CBHHK002</strain>
    </source>
</reference>
<organism evidence="1 2">
    <name type="scientific">Mycena albidolilacea</name>
    <dbReference type="NCBI Taxonomy" id="1033008"/>
    <lineage>
        <taxon>Eukaryota</taxon>
        <taxon>Fungi</taxon>
        <taxon>Dikarya</taxon>
        <taxon>Basidiomycota</taxon>
        <taxon>Agaricomycotina</taxon>
        <taxon>Agaricomycetes</taxon>
        <taxon>Agaricomycetidae</taxon>
        <taxon>Agaricales</taxon>
        <taxon>Marasmiineae</taxon>
        <taxon>Mycenaceae</taxon>
        <taxon>Mycena</taxon>
    </lineage>
</organism>
<name>A0AAD7EYG0_9AGAR</name>
<protein>
    <submittedName>
        <fullName evidence="1">Uncharacterized protein</fullName>
    </submittedName>
</protein>
<gene>
    <name evidence="1" type="ORF">DFH08DRAFT_955859</name>
</gene>
<accession>A0AAD7EYG0</accession>